<dbReference type="Proteomes" id="UP001157502">
    <property type="component" value="Chromosome 15"/>
</dbReference>
<name>A0ACC2GBT2_DALPE</name>
<evidence type="ECO:0000313" key="2">
    <source>
        <dbReference type="Proteomes" id="UP001157502"/>
    </source>
</evidence>
<sequence>MDVKENKYKEMSPNKTRNFFNSLCSSLCSCYQNHVPESFIGQVIRRKQLSSGVLCEERERYESVNGYSCAANNPVQNMTIMLDKEQCQQLKGGTEPYSTTERIYVLFGMLLPVWVLTVIGI</sequence>
<protein>
    <submittedName>
        <fullName evidence="1">Uncharacterized protein</fullName>
    </submittedName>
</protein>
<proteinExistence type="predicted"/>
<evidence type="ECO:0000313" key="1">
    <source>
        <dbReference type="EMBL" id="KAJ8001061.1"/>
    </source>
</evidence>
<organism evidence="1 2">
    <name type="scientific">Dallia pectoralis</name>
    <name type="common">Alaska blackfish</name>
    <dbReference type="NCBI Taxonomy" id="75939"/>
    <lineage>
        <taxon>Eukaryota</taxon>
        <taxon>Metazoa</taxon>
        <taxon>Chordata</taxon>
        <taxon>Craniata</taxon>
        <taxon>Vertebrata</taxon>
        <taxon>Euteleostomi</taxon>
        <taxon>Actinopterygii</taxon>
        <taxon>Neopterygii</taxon>
        <taxon>Teleostei</taxon>
        <taxon>Protacanthopterygii</taxon>
        <taxon>Esociformes</taxon>
        <taxon>Umbridae</taxon>
        <taxon>Dallia</taxon>
    </lineage>
</organism>
<keyword evidence="2" id="KW-1185">Reference proteome</keyword>
<reference evidence="1" key="1">
    <citation type="submission" date="2021-05" db="EMBL/GenBank/DDBJ databases">
        <authorList>
            <person name="Pan Q."/>
            <person name="Jouanno E."/>
            <person name="Zahm M."/>
            <person name="Klopp C."/>
            <person name="Cabau C."/>
            <person name="Louis A."/>
            <person name="Berthelot C."/>
            <person name="Parey E."/>
            <person name="Roest Crollius H."/>
            <person name="Montfort J."/>
            <person name="Robinson-Rechavi M."/>
            <person name="Bouchez O."/>
            <person name="Lampietro C."/>
            <person name="Lopez Roques C."/>
            <person name="Donnadieu C."/>
            <person name="Postlethwait J."/>
            <person name="Bobe J."/>
            <person name="Dillon D."/>
            <person name="Chandos A."/>
            <person name="von Hippel F."/>
            <person name="Guiguen Y."/>
        </authorList>
    </citation>
    <scope>NUCLEOTIDE SEQUENCE</scope>
    <source>
        <strain evidence="1">YG-Jan2019</strain>
    </source>
</reference>
<dbReference type="EMBL" id="CM055742">
    <property type="protein sequence ID" value="KAJ8001061.1"/>
    <property type="molecule type" value="Genomic_DNA"/>
</dbReference>
<gene>
    <name evidence="1" type="ORF">DPEC_G00187290</name>
</gene>
<accession>A0ACC2GBT2</accession>
<comment type="caution">
    <text evidence="1">The sequence shown here is derived from an EMBL/GenBank/DDBJ whole genome shotgun (WGS) entry which is preliminary data.</text>
</comment>